<dbReference type="OrthoDB" id="6146418at2759"/>
<proteinExistence type="predicted"/>
<dbReference type="PANTHER" id="PTHR46534:SF1">
    <property type="entry name" value="IGGFC-BINDING PROTEIN N-TERMINAL DOMAIN-CONTAINING PROTEIN"/>
    <property type="match status" value="1"/>
</dbReference>
<name>A0A8S3Q4N2_MYTED</name>
<evidence type="ECO:0000313" key="2">
    <source>
        <dbReference type="EMBL" id="CAG2189424.1"/>
    </source>
</evidence>
<comment type="caution">
    <text evidence="2">The sequence shown here is derived from an EMBL/GenBank/DDBJ whole genome shotgun (WGS) entry which is preliminary data.</text>
</comment>
<evidence type="ECO:0000313" key="3">
    <source>
        <dbReference type="Proteomes" id="UP000683360"/>
    </source>
</evidence>
<keyword evidence="3" id="KW-1185">Reference proteome</keyword>
<dbReference type="PANTHER" id="PTHR46534">
    <property type="entry name" value="IGGFC_BINDING DOMAIN-CONTAINING PROTEIN"/>
    <property type="match status" value="1"/>
</dbReference>
<dbReference type="EMBL" id="CAJPWZ010000293">
    <property type="protein sequence ID" value="CAG2189424.1"/>
    <property type="molecule type" value="Genomic_DNA"/>
</dbReference>
<organism evidence="2 3">
    <name type="scientific">Mytilus edulis</name>
    <name type="common">Blue mussel</name>
    <dbReference type="NCBI Taxonomy" id="6550"/>
    <lineage>
        <taxon>Eukaryota</taxon>
        <taxon>Metazoa</taxon>
        <taxon>Spiralia</taxon>
        <taxon>Lophotrochozoa</taxon>
        <taxon>Mollusca</taxon>
        <taxon>Bivalvia</taxon>
        <taxon>Autobranchia</taxon>
        <taxon>Pteriomorphia</taxon>
        <taxon>Mytilida</taxon>
        <taxon>Mytiloidea</taxon>
        <taxon>Mytilidae</taxon>
        <taxon>Mytilinae</taxon>
        <taxon>Mytilus</taxon>
    </lineage>
</organism>
<evidence type="ECO:0000259" key="1">
    <source>
        <dbReference type="Pfam" id="PF17517"/>
    </source>
</evidence>
<reference evidence="2" key="1">
    <citation type="submission" date="2021-03" db="EMBL/GenBank/DDBJ databases">
        <authorList>
            <person name="Bekaert M."/>
        </authorList>
    </citation>
    <scope>NUCLEOTIDE SEQUENCE</scope>
</reference>
<gene>
    <name evidence="2" type="ORF">MEDL_4802</name>
</gene>
<dbReference type="Proteomes" id="UP000683360">
    <property type="component" value="Unassembled WGS sequence"/>
</dbReference>
<dbReference type="AlphaFoldDB" id="A0A8S3Q4N2"/>
<sequence length="168" mass="18757">MAGTLFYNGHTYSNTDIISVELNKGMTFILSHKSDLTGTYIKGSKQISVISGNQCAFAWFSDYSLDCDPLREQLIPINKWGKEFIVPFLNFKDPKSILRIVANESNTRVLVVDNSTSSTRVLSHGNFIDIQMTTDGPLYVNSNRPIQVSLIVNGAFSRSRNGFMSLVH</sequence>
<feature type="domain" description="IgGFc-binding protein N-terminal" evidence="1">
    <location>
        <begin position="7"/>
        <end position="162"/>
    </location>
</feature>
<dbReference type="Pfam" id="PF17517">
    <property type="entry name" value="IgGFc_binding"/>
    <property type="match status" value="1"/>
</dbReference>
<dbReference type="InterPro" id="IPR035234">
    <property type="entry name" value="IgGFc-bd_N"/>
</dbReference>
<accession>A0A8S3Q4N2</accession>
<protein>
    <recommendedName>
        <fullName evidence="1">IgGFc-binding protein N-terminal domain-containing protein</fullName>
    </recommendedName>
</protein>